<keyword evidence="1" id="KW-1133">Transmembrane helix</keyword>
<dbReference type="RefSeq" id="WP_114959902.1">
    <property type="nucleotide sequence ID" value="NZ_MSZW01000039.1"/>
</dbReference>
<evidence type="ECO:0000313" key="2">
    <source>
        <dbReference type="EMBL" id="TCT23443.1"/>
    </source>
</evidence>
<feature type="transmembrane region" description="Helical" evidence="1">
    <location>
        <begin position="31"/>
        <end position="64"/>
    </location>
</feature>
<dbReference type="AlphaFoldDB" id="A0A4R3N8K8"/>
<reference evidence="2 3" key="1">
    <citation type="submission" date="2019-03" db="EMBL/GenBank/DDBJ databases">
        <title>Genomic Encyclopedia of Type Strains, Phase IV (KMG-IV): sequencing the most valuable type-strain genomes for metagenomic binning, comparative biology and taxonomic classification.</title>
        <authorList>
            <person name="Goeker M."/>
        </authorList>
    </citation>
    <scope>NUCLEOTIDE SEQUENCE [LARGE SCALE GENOMIC DNA]</scope>
    <source>
        <strain evidence="2 3">DSM 13605</strain>
    </source>
</reference>
<keyword evidence="1" id="KW-0812">Transmembrane</keyword>
<proteinExistence type="predicted"/>
<gene>
    <name evidence="2" type="ORF">EDC34_10532</name>
</gene>
<keyword evidence="1" id="KW-0472">Membrane</keyword>
<keyword evidence="3" id="KW-1185">Reference proteome</keyword>
<protein>
    <submittedName>
        <fullName evidence="2">Uncharacterized protein</fullName>
    </submittedName>
</protein>
<evidence type="ECO:0000313" key="3">
    <source>
        <dbReference type="Proteomes" id="UP000295414"/>
    </source>
</evidence>
<evidence type="ECO:0000256" key="1">
    <source>
        <dbReference type="SAM" id="Phobius"/>
    </source>
</evidence>
<comment type="caution">
    <text evidence="2">The sequence shown here is derived from an EMBL/GenBank/DDBJ whole genome shotgun (WGS) entry which is preliminary data.</text>
</comment>
<dbReference type="Proteomes" id="UP000295414">
    <property type="component" value="Unassembled WGS sequence"/>
</dbReference>
<name>A0A4R3N8K8_9GAMM</name>
<dbReference type="EMBL" id="SMAP01000005">
    <property type="protein sequence ID" value="TCT23443.1"/>
    <property type="molecule type" value="Genomic_DNA"/>
</dbReference>
<accession>A0A4R3N8K8</accession>
<sequence length="92" mass="10043">MSFFQHSAFLRLRTLVSGTPRRPRHPLLRVVLGVVGIALLLALLAVGLVVGLAMLLGGLLWRLLARPGKPVRVRGRTLEGDYRVVGKPSLAR</sequence>
<organism evidence="2 3">
    <name type="scientific">Thermomonas haemolytica</name>
    <dbReference type="NCBI Taxonomy" id="141949"/>
    <lineage>
        <taxon>Bacteria</taxon>
        <taxon>Pseudomonadati</taxon>
        <taxon>Pseudomonadota</taxon>
        <taxon>Gammaproteobacteria</taxon>
        <taxon>Lysobacterales</taxon>
        <taxon>Lysobacteraceae</taxon>
        <taxon>Thermomonas</taxon>
    </lineage>
</organism>